<evidence type="ECO:0000256" key="2">
    <source>
        <dbReference type="ARBA" id="ARBA00009561"/>
    </source>
</evidence>
<dbReference type="STRING" id="45286.A0A120K2I3"/>
<evidence type="ECO:0000313" key="8">
    <source>
        <dbReference type="EMBL" id="AMD21633.1"/>
    </source>
</evidence>
<name>A0A120K2I3_9SACH</name>
<feature type="transmembrane region" description="Helical" evidence="6">
    <location>
        <begin position="257"/>
        <end position="281"/>
    </location>
</feature>
<feature type="chain" id="PRO_5007167097" evidence="7">
    <location>
        <begin position="19"/>
        <end position="325"/>
    </location>
</feature>
<comment type="similarity">
    <text evidence="2">Belongs to the OST3/OST6 family.</text>
</comment>
<sequence>MICSFVLLIFVLFETILGKVVIKKDLQQFQDDNGIIHLTEDIYKAVSSTPRNFYSILFITSSTVNTQGKVCDLCHQFTPTWNKVAWTFTHTVPEKLQFKFVFFEVDVSANPSLVKDLSLTTMPHCIVYQPGREQDFAWNTSGFYEYALTPETAVDVVKFANFIAKTVSVWVKVKMDFQNDVFLSYFIAVLVGILTIKKVILPRVKNKGRFFCCMFSILAMVLSITGFKFTQMNAIPFIAKDADGGIMYFAGSSAWQFGIEIFSVSLMYLGMGLCVLIMIFAMGQDHISHKMKIITACIMNMALFCLFAYFLSCYKLKVHNYPYTL</sequence>
<dbReference type="PANTHER" id="PTHR12692:SF3">
    <property type="entry name" value="DOLICHYL-DIPHOSPHOOLIGOSACCHARIDE--PROTEIN GLYCOSYLTRANSFERASE SUBUNIT OST6"/>
    <property type="match status" value="1"/>
</dbReference>
<dbReference type="EMBL" id="CP014246">
    <property type="protein sequence ID" value="AMD21633.1"/>
    <property type="molecule type" value="Genomic_DNA"/>
</dbReference>
<evidence type="ECO:0000256" key="5">
    <source>
        <dbReference type="ARBA" id="ARBA00023136"/>
    </source>
</evidence>
<dbReference type="InterPro" id="IPR021149">
    <property type="entry name" value="OligosaccharylTrfase_OST3/OST6"/>
</dbReference>
<dbReference type="GO" id="GO:0008250">
    <property type="term" value="C:oligosaccharyltransferase complex"/>
    <property type="evidence" value="ECO:0007669"/>
    <property type="project" value="TreeGrafter"/>
</dbReference>
<proteinExistence type="inferred from homology"/>
<dbReference type="SUPFAM" id="SSF52833">
    <property type="entry name" value="Thioredoxin-like"/>
    <property type="match status" value="1"/>
</dbReference>
<dbReference type="Proteomes" id="UP000243052">
    <property type="component" value="Chromosome vi"/>
</dbReference>
<dbReference type="InterPro" id="IPR036249">
    <property type="entry name" value="Thioredoxin-like_sf"/>
</dbReference>
<evidence type="ECO:0000256" key="3">
    <source>
        <dbReference type="ARBA" id="ARBA00022692"/>
    </source>
</evidence>
<keyword evidence="5 6" id="KW-0472">Membrane</keyword>
<comment type="subcellular location">
    <subcellularLocation>
        <location evidence="1">Endoplasmic reticulum membrane</location>
        <topology evidence="1">Multi-pass membrane protein</topology>
    </subcellularLocation>
</comment>
<dbReference type="OrthoDB" id="67566at2759"/>
<dbReference type="GO" id="GO:0018279">
    <property type="term" value="P:protein N-linked glycosylation via asparagine"/>
    <property type="evidence" value="ECO:0007669"/>
    <property type="project" value="TreeGrafter"/>
</dbReference>
<dbReference type="PANTHER" id="PTHR12692">
    <property type="entry name" value="DOLICHYL-DIPHOSPHOOLIGOSACCHARIDE--PROTEIN GLYCOSYLTRANSFERASE-RELATED"/>
    <property type="match status" value="1"/>
</dbReference>
<feature type="transmembrane region" description="Helical" evidence="6">
    <location>
        <begin position="208"/>
        <end position="227"/>
    </location>
</feature>
<keyword evidence="4 6" id="KW-1133">Transmembrane helix</keyword>
<gene>
    <name evidence="8" type="ORF">AW171_hschr63596</name>
</gene>
<keyword evidence="9" id="KW-1185">Reference proteome</keyword>
<accession>A0A120K2I3</accession>
<evidence type="ECO:0000313" key="9">
    <source>
        <dbReference type="Proteomes" id="UP000243052"/>
    </source>
</evidence>
<dbReference type="GeneID" id="28724931"/>
<feature type="transmembrane region" description="Helical" evidence="6">
    <location>
        <begin position="182"/>
        <end position="201"/>
    </location>
</feature>
<dbReference type="RefSeq" id="XP_017988629.1">
    <property type="nucleotide sequence ID" value="XM_018133245.1"/>
</dbReference>
<reference evidence="8 9" key="1">
    <citation type="submission" date="2016-01" db="EMBL/GenBank/DDBJ databases">
        <title>Genome sequence of the yeast Holleya sinecauda.</title>
        <authorList>
            <person name="Dietrich F.S."/>
        </authorList>
    </citation>
    <scope>NUCLEOTIDE SEQUENCE [LARGE SCALE GENOMIC DNA]</scope>
    <source>
        <strain evidence="8 9">ATCC 58844</strain>
    </source>
</reference>
<dbReference type="Pfam" id="PF04756">
    <property type="entry name" value="OST3_OST6"/>
    <property type="match status" value="1"/>
</dbReference>
<keyword evidence="3 6" id="KW-0812">Transmembrane</keyword>
<evidence type="ECO:0000256" key="7">
    <source>
        <dbReference type="SAM" id="SignalP"/>
    </source>
</evidence>
<keyword evidence="7" id="KW-0732">Signal</keyword>
<feature type="signal peptide" evidence="7">
    <location>
        <begin position="1"/>
        <end position="18"/>
    </location>
</feature>
<feature type="transmembrane region" description="Helical" evidence="6">
    <location>
        <begin position="293"/>
        <end position="312"/>
    </location>
</feature>
<protein>
    <submittedName>
        <fullName evidence="8">HFL223Wp</fullName>
    </submittedName>
</protein>
<evidence type="ECO:0000256" key="6">
    <source>
        <dbReference type="SAM" id="Phobius"/>
    </source>
</evidence>
<evidence type="ECO:0000256" key="1">
    <source>
        <dbReference type="ARBA" id="ARBA00004477"/>
    </source>
</evidence>
<dbReference type="Gene3D" id="3.40.30.10">
    <property type="entry name" value="Glutaredoxin"/>
    <property type="match status" value="1"/>
</dbReference>
<organism evidence="8 9">
    <name type="scientific">Eremothecium sinecaudum</name>
    <dbReference type="NCBI Taxonomy" id="45286"/>
    <lineage>
        <taxon>Eukaryota</taxon>
        <taxon>Fungi</taxon>
        <taxon>Dikarya</taxon>
        <taxon>Ascomycota</taxon>
        <taxon>Saccharomycotina</taxon>
        <taxon>Saccharomycetes</taxon>
        <taxon>Saccharomycetales</taxon>
        <taxon>Saccharomycetaceae</taxon>
        <taxon>Eremothecium</taxon>
    </lineage>
</organism>
<evidence type="ECO:0000256" key="4">
    <source>
        <dbReference type="ARBA" id="ARBA00022989"/>
    </source>
</evidence>
<dbReference type="AlphaFoldDB" id="A0A120K2I3"/>